<organism evidence="1 2">
    <name type="scientific">Pseudomonas lini</name>
    <dbReference type="NCBI Taxonomy" id="163011"/>
    <lineage>
        <taxon>Bacteria</taxon>
        <taxon>Pseudomonadati</taxon>
        <taxon>Pseudomonadota</taxon>
        <taxon>Gammaproteobacteria</taxon>
        <taxon>Pseudomonadales</taxon>
        <taxon>Pseudomonadaceae</taxon>
        <taxon>Pseudomonas</taxon>
    </lineage>
</organism>
<dbReference type="EMBL" id="LT629746">
    <property type="protein sequence ID" value="SDT13479.1"/>
    <property type="molecule type" value="Genomic_DNA"/>
</dbReference>
<name>A0A0J6JZQ1_9PSED</name>
<dbReference type="RefSeq" id="WP_048397137.1">
    <property type="nucleotide sequence ID" value="NZ_JYLB01000010.1"/>
</dbReference>
<gene>
    <name evidence="1" type="ORF">SAMN04490191_3270</name>
</gene>
<proteinExistence type="predicted"/>
<dbReference type="PATRIC" id="fig|163011.3.peg.156"/>
<evidence type="ECO:0000313" key="1">
    <source>
        <dbReference type="EMBL" id="SDT13479.1"/>
    </source>
</evidence>
<sequence length="297" mass="31821">MTEFSCKVPTNQQAGSVSNVSGYPMPANIHMFVVVEEIGKDGFLVRKIYASPDNPHLIAKNLPDFQIKHEIWPEKFGMIPVDPKSNATVAEHVFSSRKYPSSYVSTSSIFPDGSPRFEGKAVYIDVAKAKAAGAKLVSTEEILKSLEEYKKVAPKNVAKIDQIAEWVKNIDKEVLVQADKIPPKAIFTPGSYKATNVFIKGARVVRVFAIGFTAYDLKLAADESIKQKSIKPISIEVVKQAGGWGAAIAGARIGFVAGAAVGIETGPGAIVSGAVGGIIFGTAGYLGASWLTEYLQD</sequence>
<evidence type="ECO:0008006" key="3">
    <source>
        <dbReference type="Google" id="ProtNLM"/>
    </source>
</evidence>
<accession>A0A0J6JZQ1</accession>
<keyword evidence="2" id="KW-1185">Reference proteome</keyword>
<protein>
    <recommendedName>
        <fullName evidence="3">Glycine zipper family protein</fullName>
    </recommendedName>
</protein>
<reference evidence="2" key="1">
    <citation type="submission" date="2016-10" db="EMBL/GenBank/DDBJ databases">
        <authorList>
            <person name="Varghese N."/>
            <person name="Submissions S."/>
        </authorList>
    </citation>
    <scope>NUCLEOTIDE SEQUENCE [LARGE SCALE GENOMIC DNA]</scope>
    <source>
        <strain evidence="2">BS3782</strain>
    </source>
</reference>
<dbReference type="Proteomes" id="UP000182814">
    <property type="component" value="Chromosome I"/>
</dbReference>
<evidence type="ECO:0000313" key="2">
    <source>
        <dbReference type="Proteomes" id="UP000182814"/>
    </source>
</evidence>
<dbReference type="AlphaFoldDB" id="A0A0J6JZQ1"/>